<accession>A0ACA9RQE2</accession>
<comment type="caution">
    <text evidence="1">The sequence shown here is derived from an EMBL/GenBank/DDBJ whole genome shotgun (WGS) entry which is preliminary data.</text>
</comment>
<evidence type="ECO:0000313" key="1">
    <source>
        <dbReference type="EMBL" id="CAG8803831.1"/>
    </source>
</evidence>
<keyword evidence="2" id="KW-1185">Reference proteome</keyword>
<name>A0ACA9RQE2_9GLOM</name>
<organism evidence="1 2">
    <name type="scientific">Racocetra persica</name>
    <dbReference type="NCBI Taxonomy" id="160502"/>
    <lineage>
        <taxon>Eukaryota</taxon>
        <taxon>Fungi</taxon>
        <taxon>Fungi incertae sedis</taxon>
        <taxon>Mucoromycota</taxon>
        <taxon>Glomeromycotina</taxon>
        <taxon>Glomeromycetes</taxon>
        <taxon>Diversisporales</taxon>
        <taxon>Gigasporaceae</taxon>
        <taxon>Racocetra</taxon>
    </lineage>
</organism>
<gene>
    <name evidence="1" type="ORF">RPERSI_LOCUS21597</name>
</gene>
<feature type="non-terminal residue" evidence="1">
    <location>
        <position position="74"/>
    </location>
</feature>
<sequence length="74" mass="8402">IETESAIQKAVECSQYGILVDKSTYGKNKYFVICIMFWDHKKNILSVIVTNLEDLYKCTGQSVADSILKTITNH</sequence>
<dbReference type="EMBL" id="CAJVQC010063650">
    <property type="protein sequence ID" value="CAG8803831.1"/>
    <property type="molecule type" value="Genomic_DNA"/>
</dbReference>
<protein>
    <submittedName>
        <fullName evidence="1">5649_t:CDS:1</fullName>
    </submittedName>
</protein>
<feature type="non-terminal residue" evidence="1">
    <location>
        <position position="1"/>
    </location>
</feature>
<dbReference type="Proteomes" id="UP000789920">
    <property type="component" value="Unassembled WGS sequence"/>
</dbReference>
<reference evidence="1" key="1">
    <citation type="submission" date="2021-06" db="EMBL/GenBank/DDBJ databases">
        <authorList>
            <person name="Kallberg Y."/>
            <person name="Tangrot J."/>
            <person name="Rosling A."/>
        </authorList>
    </citation>
    <scope>NUCLEOTIDE SEQUENCE</scope>
    <source>
        <strain evidence="1">MA461A</strain>
    </source>
</reference>
<evidence type="ECO:0000313" key="2">
    <source>
        <dbReference type="Proteomes" id="UP000789920"/>
    </source>
</evidence>
<proteinExistence type="predicted"/>